<dbReference type="EMBL" id="CP045921">
    <property type="protein sequence ID" value="QHN42920.1"/>
    <property type="molecule type" value="Genomic_DNA"/>
</dbReference>
<accession>A0A857MQL5</accession>
<dbReference type="KEGG" id="mama:GII36_03585"/>
<gene>
    <name evidence="1" type="ORF">GII36_03585</name>
</gene>
<dbReference type="Proteomes" id="UP001059824">
    <property type="component" value="Chromosome"/>
</dbReference>
<reference evidence="1" key="1">
    <citation type="journal article" date="2021" name="Nat. Microbiol.">
        <title>Cocultivation of an ultrasmall environmental parasitic bacterium with lytic ability against bacteria associated with wastewater foams.</title>
        <authorList>
            <person name="Batinovic S."/>
            <person name="Rose J.J.A."/>
            <person name="Ratcliffe J."/>
            <person name="Seviour R.J."/>
            <person name="Petrovski S."/>
        </authorList>
    </citation>
    <scope>NUCLEOTIDE SEQUENCE</scope>
    <source>
        <strain evidence="1">JR1</strain>
    </source>
</reference>
<dbReference type="SUPFAM" id="SSF109604">
    <property type="entry name" value="HD-domain/PDEase-like"/>
    <property type="match status" value="1"/>
</dbReference>
<organism evidence="1 2">
    <name type="scientific">Candidatus Mycosynbacter amalyticus</name>
    <dbReference type="NCBI Taxonomy" id="2665156"/>
    <lineage>
        <taxon>Bacteria</taxon>
        <taxon>Candidatus Saccharimonadota</taxon>
        <taxon>Candidatus Saccharimonadota incertae sedis</taxon>
        <taxon>Candidatus Mycosynbacter</taxon>
    </lineage>
</organism>
<name>A0A857MQL5_9BACT</name>
<proteinExistence type="predicted"/>
<dbReference type="RefSeq" id="WP_260762551.1">
    <property type="nucleotide sequence ID" value="NZ_CP045921.1"/>
</dbReference>
<keyword evidence="2" id="KW-1185">Reference proteome</keyword>
<dbReference type="AlphaFoldDB" id="A0A857MQL5"/>
<evidence type="ECO:0008006" key="3">
    <source>
        <dbReference type="Google" id="ProtNLM"/>
    </source>
</evidence>
<protein>
    <recommendedName>
        <fullName evidence="3">HD domain-containing protein</fullName>
    </recommendedName>
</protein>
<evidence type="ECO:0000313" key="2">
    <source>
        <dbReference type="Proteomes" id="UP001059824"/>
    </source>
</evidence>
<sequence>MKREHSVSPVEAQRSYSKTLTALLEQYPQRVVSSIGQAFVTHILDEAHYEYGGENYEYRRSYHNDGHLWEMIESSPGVADMLKLDSHSYELLLVAISLHDKFQDEQGAGENEQKSALYAMREAEARGYTETDCLRIYHAIMATVVEPNEYRYIVQQKSISAEVPPDSLTLALCVLDIQQIGMHGTERMLEHLSELAREDALEKKGIANWITDPLGVRGKLEMQQGFLAAQYNMLVEQAQYHLGDGADDFLAQARERYFASGTDAYSTALYLRKYAVMLSETIAEKVGDSSQTTVGVVCSALKAELTKRNNP</sequence>
<evidence type="ECO:0000313" key="1">
    <source>
        <dbReference type="EMBL" id="QHN42920.1"/>
    </source>
</evidence>